<dbReference type="Proteomes" id="UP000814172">
    <property type="component" value="Unassembled WGS sequence"/>
</dbReference>
<evidence type="ECO:0000259" key="1">
    <source>
        <dbReference type="Pfam" id="PF07883"/>
    </source>
</evidence>
<dbReference type="Gene3D" id="2.60.120.10">
    <property type="entry name" value="Jelly Rolls"/>
    <property type="match status" value="1"/>
</dbReference>
<accession>A0AAW5ADK9</accession>
<organism evidence="2 3">
    <name type="scientific">Pseudomonas proteolytica</name>
    <dbReference type="NCBI Taxonomy" id="219574"/>
    <lineage>
        <taxon>Bacteria</taxon>
        <taxon>Pseudomonadati</taxon>
        <taxon>Pseudomonadota</taxon>
        <taxon>Gammaproteobacteria</taxon>
        <taxon>Pseudomonadales</taxon>
        <taxon>Pseudomonadaceae</taxon>
        <taxon>Pseudomonas</taxon>
    </lineage>
</organism>
<evidence type="ECO:0000313" key="3">
    <source>
        <dbReference type="Proteomes" id="UP000814172"/>
    </source>
</evidence>
<feature type="domain" description="Cupin type-2" evidence="1">
    <location>
        <begin position="115"/>
        <end position="164"/>
    </location>
</feature>
<evidence type="ECO:0000313" key="2">
    <source>
        <dbReference type="EMBL" id="MCF5060409.1"/>
    </source>
</evidence>
<proteinExistence type="predicted"/>
<gene>
    <name evidence="2" type="ORF">GIW75_26075</name>
</gene>
<dbReference type="AlphaFoldDB" id="A0AAW5ADK9"/>
<dbReference type="InterPro" id="IPR014710">
    <property type="entry name" value="RmlC-like_jellyroll"/>
</dbReference>
<dbReference type="InterPro" id="IPR013096">
    <property type="entry name" value="Cupin_2"/>
</dbReference>
<dbReference type="CDD" id="cd06980">
    <property type="entry name" value="cupin_bxe_c0505"/>
    <property type="match status" value="1"/>
</dbReference>
<protein>
    <submittedName>
        <fullName evidence="2">Cupin domain-containing protein</fullName>
    </submittedName>
</protein>
<keyword evidence="3" id="KW-1185">Reference proteome</keyword>
<dbReference type="InterPro" id="IPR011051">
    <property type="entry name" value="RmlC_Cupin_sf"/>
</dbReference>
<dbReference type="SUPFAM" id="SSF51182">
    <property type="entry name" value="RmlC-like cupins"/>
    <property type="match status" value="1"/>
</dbReference>
<dbReference type="EMBL" id="WKEW01000141">
    <property type="protein sequence ID" value="MCF5060409.1"/>
    <property type="molecule type" value="Genomic_DNA"/>
</dbReference>
<sequence>MLFEWAVWVVKENYVFRHEMGCRLSVCAEKTNKLCLVFMENKRVDMQTYNKTLPHPEMPSAVAELLKRLAYATPENAPLVPGRRSFFKYRDLGLTDATEGVARAQVTCATDIMEQTGWHYHICDVHFIYTLRGWIELEFEDGRVIRVGQGESLFIPPGLKHNETAISPDLELFEMSVPAKMGTVACDPPDHLPRRSK</sequence>
<dbReference type="Pfam" id="PF07883">
    <property type="entry name" value="Cupin_2"/>
    <property type="match status" value="1"/>
</dbReference>
<name>A0AAW5ADK9_9PSED</name>
<reference evidence="2 3" key="1">
    <citation type="submission" date="2019-11" db="EMBL/GenBank/DDBJ databases">
        <title>Epiphytic Pseudomonas syringae from cherry orchards.</title>
        <authorList>
            <person name="Hulin M.T."/>
        </authorList>
    </citation>
    <scope>NUCLEOTIDE SEQUENCE [LARGE SCALE GENOMIC DNA]</scope>
    <source>
        <strain evidence="2 3">PA-6-9F</strain>
    </source>
</reference>
<comment type="caution">
    <text evidence="2">The sequence shown here is derived from an EMBL/GenBank/DDBJ whole genome shotgun (WGS) entry which is preliminary data.</text>
</comment>